<dbReference type="EMBL" id="BARS01031701">
    <property type="protein sequence ID" value="GAG21133.1"/>
    <property type="molecule type" value="Genomic_DNA"/>
</dbReference>
<comment type="caution">
    <text evidence="3">The sequence shown here is derived from an EMBL/GenBank/DDBJ whole genome shotgun (WGS) entry which is preliminary data.</text>
</comment>
<proteinExistence type="predicted"/>
<accession>X0W957</accession>
<feature type="transmembrane region" description="Helical" evidence="2">
    <location>
        <begin position="46"/>
        <end position="67"/>
    </location>
</feature>
<dbReference type="AlphaFoldDB" id="X0W957"/>
<evidence type="ECO:0000256" key="2">
    <source>
        <dbReference type="SAM" id="Phobius"/>
    </source>
</evidence>
<reference evidence="3" key="1">
    <citation type="journal article" date="2014" name="Front. Microbiol.">
        <title>High frequency of phylogenetically diverse reductive dehalogenase-homologous genes in deep subseafloor sedimentary metagenomes.</title>
        <authorList>
            <person name="Kawai M."/>
            <person name="Futagami T."/>
            <person name="Toyoda A."/>
            <person name="Takaki Y."/>
            <person name="Nishi S."/>
            <person name="Hori S."/>
            <person name="Arai W."/>
            <person name="Tsubouchi T."/>
            <person name="Morono Y."/>
            <person name="Uchiyama I."/>
            <person name="Ito T."/>
            <person name="Fujiyama A."/>
            <person name="Inagaki F."/>
            <person name="Takami H."/>
        </authorList>
    </citation>
    <scope>NUCLEOTIDE SEQUENCE</scope>
    <source>
        <strain evidence="3">Expedition CK06-06</strain>
    </source>
</reference>
<keyword evidence="2" id="KW-1133">Transmembrane helix</keyword>
<evidence type="ECO:0000256" key="1">
    <source>
        <dbReference type="SAM" id="MobiDB-lite"/>
    </source>
</evidence>
<name>X0W957_9ZZZZ</name>
<evidence type="ECO:0000313" key="3">
    <source>
        <dbReference type="EMBL" id="GAG21133.1"/>
    </source>
</evidence>
<organism evidence="3">
    <name type="scientific">marine sediment metagenome</name>
    <dbReference type="NCBI Taxonomy" id="412755"/>
    <lineage>
        <taxon>unclassified sequences</taxon>
        <taxon>metagenomes</taxon>
        <taxon>ecological metagenomes</taxon>
    </lineage>
</organism>
<keyword evidence="2" id="KW-0812">Transmembrane</keyword>
<keyword evidence="2" id="KW-0472">Membrane</keyword>
<protein>
    <submittedName>
        <fullName evidence="3">Uncharacterized protein</fullName>
    </submittedName>
</protein>
<feature type="region of interest" description="Disordered" evidence="1">
    <location>
        <begin position="1"/>
        <end position="29"/>
    </location>
</feature>
<sequence>MGAPARGGRSGSVPHGGDRCDRPRGAPSWEVRMGKSYTRSLPQLRAAVEAGGFSPLLVIAFLLLGVVE</sequence>
<gene>
    <name evidence="3" type="ORF">S01H1_49302</name>
</gene>